<gene>
    <name evidence="5" type="ORF">GOODEAATRI_025702</name>
</gene>
<dbReference type="CDD" id="cd00051">
    <property type="entry name" value="EFh"/>
    <property type="match status" value="1"/>
</dbReference>
<protein>
    <recommendedName>
        <fullName evidence="4">EF-hand domain-containing protein</fullName>
    </recommendedName>
</protein>
<keyword evidence="6" id="KW-1185">Reference proteome</keyword>
<dbReference type="EMBL" id="JAHRIO010083025">
    <property type="protein sequence ID" value="MEQ2186151.1"/>
    <property type="molecule type" value="Genomic_DNA"/>
</dbReference>
<evidence type="ECO:0000256" key="3">
    <source>
        <dbReference type="ARBA" id="ARBA00022837"/>
    </source>
</evidence>
<evidence type="ECO:0000256" key="1">
    <source>
        <dbReference type="ARBA" id="ARBA00022723"/>
    </source>
</evidence>
<evidence type="ECO:0000313" key="5">
    <source>
        <dbReference type="EMBL" id="MEQ2186151.1"/>
    </source>
</evidence>
<dbReference type="SMART" id="SM00054">
    <property type="entry name" value="EFh"/>
    <property type="match status" value="1"/>
</dbReference>
<dbReference type="PRINTS" id="PR00450">
    <property type="entry name" value="RECOVERIN"/>
</dbReference>
<keyword evidence="1" id="KW-0479">Metal-binding</keyword>
<dbReference type="PROSITE" id="PS00018">
    <property type="entry name" value="EF_HAND_1"/>
    <property type="match status" value="1"/>
</dbReference>
<evidence type="ECO:0000256" key="2">
    <source>
        <dbReference type="ARBA" id="ARBA00022737"/>
    </source>
</evidence>
<accession>A0ABV0PRP6</accession>
<keyword evidence="3" id="KW-0106">Calcium</keyword>
<dbReference type="PANTHER" id="PTHR23055:SF102">
    <property type="entry name" value="GUANYLATE CYCLASE ACTIVATING PROTEIN 4"/>
    <property type="match status" value="1"/>
</dbReference>
<dbReference type="InterPro" id="IPR011992">
    <property type="entry name" value="EF-hand-dom_pair"/>
</dbReference>
<name>A0ABV0PRP6_9TELE</name>
<dbReference type="Pfam" id="PF13499">
    <property type="entry name" value="EF-hand_7"/>
    <property type="match status" value="1"/>
</dbReference>
<sequence>DGYIDFVEYIAAVSLLLKGEINQKLKWYFKLFDQDGNGKIDKDELETIFTAIQDITRNRDIDPEEIVTLIYERIDVKGEGELTLEEFIDGAKEHPDIMDMLKNLMDLTPVLEIIVKGRQPAIQD</sequence>
<reference evidence="5 6" key="1">
    <citation type="submission" date="2021-06" db="EMBL/GenBank/DDBJ databases">
        <authorList>
            <person name="Palmer J.M."/>
        </authorList>
    </citation>
    <scope>NUCLEOTIDE SEQUENCE [LARGE SCALE GENOMIC DNA]</scope>
    <source>
        <strain evidence="5 6">GA_2019</strain>
        <tissue evidence="5">Muscle</tissue>
    </source>
</reference>
<dbReference type="InterPro" id="IPR018247">
    <property type="entry name" value="EF_Hand_1_Ca_BS"/>
</dbReference>
<feature type="non-terminal residue" evidence="5">
    <location>
        <position position="1"/>
    </location>
</feature>
<dbReference type="Proteomes" id="UP001476798">
    <property type="component" value="Unassembled WGS sequence"/>
</dbReference>
<evidence type="ECO:0000313" key="6">
    <source>
        <dbReference type="Proteomes" id="UP001476798"/>
    </source>
</evidence>
<dbReference type="PANTHER" id="PTHR23055">
    <property type="entry name" value="CALCIUM BINDING PROTEINS"/>
    <property type="match status" value="1"/>
</dbReference>
<dbReference type="SUPFAM" id="SSF47473">
    <property type="entry name" value="EF-hand"/>
    <property type="match status" value="1"/>
</dbReference>
<organism evidence="5 6">
    <name type="scientific">Goodea atripinnis</name>
    <dbReference type="NCBI Taxonomy" id="208336"/>
    <lineage>
        <taxon>Eukaryota</taxon>
        <taxon>Metazoa</taxon>
        <taxon>Chordata</taxon>
        <taxon>Craniata</taxon>
        <taxon>Vertebrata</taxon>
        <taxon>Euteleostomi</taxon>
        <taxon>Actinopterygii</taxon>
        <taxon>Neopterygii</taxon>
        <taxon>Teleostei</taxon>
        <taxon>Neoteleostei</taxon>
        <taxon>Acanthomorphata</taxon>
        <taxon>Ovalentaria</taxon>
        <taxon>Atherinomorphae</taxon>
        <taxon>Cyprinodontiformes</taxon>
        <taxon>Goodeidae</taxon>
        <taxon>Goodea</taxon>
    </lineage>
</organism>
<proteinExistence type="predicted"/>
<feature type="domain" description="EF-hand" evidence="4">
    <location>
        <begin position="20"/>
        <end position="55"/>
    </location>
</feature>
<evidence type="ECO:0000259" key="4">
    <source>
        <dbReference type="PROSITE" id="PS50222"/>
    </source>
</evidence>
<keyword evidence="2" id="KW-0677">Repeat</keyword>
<dbReference type="Gene3D" id="1.10.238.10">
    <property type="entry name" value="EF-hand"/>
    <property type="match status" value="1"/>
</dbReference>
<dbReference type="InterPro" id="IPR002048">
    <property type="entry name" value="EF_hand_dom"/>
</dbReference>
<comment type="caution">
    <text evidence="5">The sequence shown here is derived from an EMBL/GenBank/DDBJ whole genome shotgun (WGS) entry which is preliminary data.</text>
</comment>
<dbReference type="PROSITE" id="PS50222">
    <property type="entry name" value="EF_HAND_2"/>
    <property type="match status" value="2"/>
</dbReference>
<feature type="domain" description="EF-hand" evidence="4">
    <location>
        <begin position="62"/>
        <end position="97"/>
    </location>
</feature>
<dbReference type="InterPro" id="IPR028846">
    <property type="entry name" value="Recoverin"/>
</dbReference>